<evidence type="ECO:0000256" key="7">
    <source>
        <dbReference type="ARBA" id="ARBA00023027"/>
    </source>
</evidence>
<dbReference type="PIRSF" id="PIRSF001455">
    <property type="entry name" value="DHQ_synth"/>
    <property type="match status" value="1"/>
</dbReference>
<dbReference type="CDD" id="cd08195">
    <property type="entry name" value="DHQS"/>
    <property type="match status" value="1"/>
</dbReference>
<evidence type="ECO:0000256" key="4">
    <source>
        <dbReference type="ARBA" id="ARBA00022723"/>
    </source>
</evidence>
<dbReference type="RefSeq" id="WP_309939247.1">
    <property type="nucleotide sequence ID" value="NZ_AP025305.1"/>
</dbReference>
<keyword evidence="9" id="KW-0170">Cobalt</keyword>
<dbReference type="InterPro" id="IPR030960">
    <property type="entry name" value="DHQS/DOIS_N"/>
</dbReference>
<dbReference type="GO" id="GO:0009423">
    <property type="term" value="P:chorismate biosynthetic process"/>
    <property type="evidence" value="ECO:0007669"/>
    <property type="project" value="UniProtKB-UniRule"/>
</dbReference>
<dbReference type="GO" id="GO:0000166">
    <property type="term" value="F:nucleotide binding"/>
    <property type="evidence" value="ECO:0007669"/>
    <property type="project" value="UniProtKB-KW"/>
</dbReference>
<dbReference type="GO" id="GO:0046872">
    <property type="term" value="F:metal ion binding"/>
    <property type="evidence" value="ECO:0007669"/>
    <property type="project" value="UniProtKB-KW"/>
</dbReference>
<dbReference type="GO" id="GO:0009073">
    <property type="term" value="P:aromatic amino acid family biosynthetic process"/>
    <property type="evidence" value="ECO:0007669"/>
    <property type="project" value="InterPro"/>
</dbReference>
<keyword evidence="8 13" id="KW-0456">Lyase</keyword>
<evidence type="ECO:0000313" key="13">
    <source>
        <dbReference type="EMBL" id="MDR6239553.1"/>
    </source>
</evidence>
<sequence>MDKVEFSQDLKASIDNFFENNTYSKISLLVDENTEEHCYPLVKDLLPAHRLIRIQSGEENKTLQTCAHIWQEMTDYAMDRKSLHINLGGGVIGDMGGFCASTYKRGIEFINFPTTLLSQVDASVGGKLGIDFGVYKNHIGVFQEPKLVIINPVFLKTLDQRELRSGFAEVIKHGLIADQQHWLNIKQHNFDNLEYEKVIPHSVGIKYNVVEEDPTEKGLRKILNFGHTIGHAIESHYLHAPEGRKLHGEAIAIGMITEAFLSVEKCGLASEDLNTISSFILSQYGHHPIPESEFEAIILHTLQDKKNKGNVVLASLLKKSGECTFDIPINGEDIRNAINYYNSLEA</sequence>
<dbReference type="Proteomes" id="UP001185092">
    <property type="component" value="Unassembled WGS sequence"/>
</dbReference>
<dbReference type="InterPro" id="IPR056179">
    <property type="entry name" value="DHQS_C"/>
</dbReference>
<comment type="function">
    <text evidence="3">Catalyzes the conversion of 3-deoxy-D-arabino-heptulosonate 7-phosphate (DAHP) to dehydroquinate (DHQ).</text>
</comment>
<evidence type="ECO:0000256" key="9">
    <source>
        <dbReference type="ARBA" id="ARBA00023285"/>
    </source>
</evidence>
<feature type="domain" description="3-dehydroquinate synthase N-terminal" evidence="11">
    <location>
        <begin position="52"/>
        <end position="164"/>
    </location>
</feature>
<accession>A0AAE3XMY5</accession>
<evidence type="ECO:0000256" key="8">
    <source>
        <dbReference type="ARBA" id="ARBA00023239"/>
    </source>
</evidence>
<proteinExistence type="predicted"/>
<organism evidence="13 14">
    <name type="scientific">Aureibacter tunicatorum</name>
    <dbReference type="NCBI Taxonomy" id="866807"/>
    <lineage>
        <taxon>Bacteria</taxon>
        <taxon>Pseudomonadati</taxon>
        <taxon>Bacteroidota</taxon>
        <taxon>Cytophagia</taxon>
        <taxon>Cytophagales</taxon>
        <taxon>Persicobacteraceae</taxon>
        <taxon>Aureibacter</taxon>
    </lineage>
</organism>
<evidence type="ECO:0000259" key="12">
    <source>
        <dbReference type="Pfam" id="PF24621"/>
    </source>
</evidence>
<keyword evidence="4" id="KW-0479">Metal-binding</keyword>
<evidence type="ECO:0000256" key="2">
    <source>
        <dbReference type="ARBA" id="ARBA00001941"/>
    </source>
</evidence>
<dbReference type="InterPro" id="IPR050071">
    <property type="entry name" value="Dehydroquinate_synthase"/>
</dbReference>
<dbReference type="PANTHER" id="PTHR43622:SF1">
    <property type="entry name" value="3-DEHYDROQUINATE SYNTHASE"/>
    <property type="match status" value="1"/>
</dbReference>
<keyword evidence="14" id="KW-1185">Reference proteome</keyword>
<protein>
    <recommendedName>
        <fullName evidence="10">3-dehydroquinate synthase</fullName>
        <ecNumber evidence="10">4.2.3.4</ecNumber>
    </recommendedName>
</protein>
<dbReference type="Pfam" id="PF01761">
    <property type="entry name" value="DHQ_synthase"/>
    <property type="match status" value="1"/>
</dbReference>
<dbReference type="InterPro" id="IPR030963">
    <property type="entry name" value="DHQ_synth_fam"/>
</dbReference>
<comment type="caution">
    <text evidence="13">The sequence shown here is derived from an EMBL/GenBank/DDBJ whole genome shotgun (WGS) entry which is preliminary data.</text>
</comment>
<dbReference type="InterPro" id="IPR016037">
    <property type="entry name" value="DHQ_synth_AroB"/>
</dbReference>
<evidence type="ECO:0000256" key="10">
    <source>
        <dbReference type="NCBIfam" id="TIGR01357"/>
    </source>
</evidence>
<dbReference type="AlphaFoldDB" id="A0AAE3XMY5"/>
<dbReference type="Gene3D" id="1.20.1090.10">
    <property type="entry name" value="Dehydroquinate synthase-like - alpha domain"/>
    <property type="match status" value="1"/>
</dbReference>
<dbReference type="EMBL" id="JAVDQD010000003">
    <property type="protein sequence ID" value="MDR6239553.1"/>
    <property type="molecule type" value="Genomic_DNA"/>
</dbReference>
<dbReference type="EC" id="4.2.3.4" evidence="10"/>
<dbReference type="GO" id="GO:0005737">
    <property type="term" value="C:cytoplasm"/>
    <property type="evidence" value="ECO:0007669"/>
    <property type="project" value="InterPro"/>
</dbReference>
<name>A0AAE3XMY5_9BACT</name>
<gene>
    <name evidence="13" type="ORF">HNQ88_002601</name>
</gene>
<dbReference type="PANTHER" id="PTHR43622">
    <property type="entry name" value="3-DEHYDROQUINATE SYNTHASE"/>
    <property type="match status" value="1"/>
</dbReference>
<dbReference type="Gene3D" id="3.40.50.1970">
    <property type="match status" value="1"/>
</dbReference>
<evidence type="ECO:0000259" key="11">
    <source>
        <dbReference type="Pfam" id="PF01761"/>
    </source>
</evidence>
<evidence type="ECO:0000256" key="1">
    <source>
        <dbReference type="ARBA" id="ARBA00001911"/>
    </source>
</evidence>
<evidence type="ECO:0000256" key="5">
    <source>
        <dbReference type="ARBA" id="ARBA00022741"/>
    </source>
</evidence>
<dbReference type="Pfam" id="PF24621">
    <property type="entry name" value="DHQS_C"/>
    <property type="match status" value="1"/>
</dbReference>
<feature type="domain" description="3-dehydroquinate synthase C-terminal" evidence="12">
    <location>
        <begin position="166"/>
        <end position="307"/>
    </location>
</feature>
<evidence type="ECO:0000256" key="3">
    <source>
        <dbReference type="ARBA" id="ARBA00003485"/>
    </source>
</evidence>
<dbReference type="SUPFAM" id="SSF56796">
    <property type="entry name" value="Dehydroquinate synthase-like"/>
    <property type="match status" value="1"/>
</dbReference>
<keyword evidence="7" id="KW-0520">NAD</keyword>
<keyword evidence="5" id="KW-0547">Nucleotide-binding</keyword>
<reference evidence="13" key="1">
    <citation type="submission" date="2023-07" db="EMBL/GenBank/DDBJ databases">
        <title>Genomic Encyclopedia of Type Strains, Phase IV (KMG-IV): sequencing the most valuable type-strain genomes for metagenomic binning, comparative biology and taxonomic classification.</title>
        <authorList>
            <person name="Goeker M."/>
        </authorList>
    </citation>
    <scope>NUCLEOTIDE SEQUENCE</scope>
    <source>
        <strain evidence="13">DSM 26174</strain>
    </source>
</reference>
<comment type="cofactor">
    <cofactor evidence="1">
        <name>NAD(+)</name>
        <dbReference type="ChEBI" id="CHEBI:57540"/>
    </cofactor>
</comment>
<dbReference type="GO" id="GO:0003856">
    <property type="term" value="F:3-dehydroquinate synthase activity"/>
    <property type="evidence" value="ECO:0007669"/>
    <property type="project" value="UniProtKB-UniRule"/>
</dbReference>
<evidence type="ECO:0000313" key="14">
    <source>
        <dbReference type="Proteomes" id="UP001185092"/>
    </source>
</evidence>
<keyword evidence="6" id="KW-0862">Zinc</keyword>
<evidence type="ECO:0000256" key="6">
    <source>
        <dbReference type="ARBA" id="ARBA00022833"/>
    </source>
</evidence>
<dbReference type="NCBIfam" id="TIGR01357">
    <property type="entry name" value="aroB"/>
    <property type="match status" value="1"/>
</dbReference>
<comment type="cofactor">
    <cofactor evidence="2">
        <name>Co(2+)</name>
        <dbReference type="ChEBI" id="CHEBI:48828"/>
    </cofactor>
</comment>